<feature type="transmembrane region" description="Helical" evidence="1">
    <location>
        <begin position="391"/>
        <end position="408"/>
    </location>
</feature>
<keyword evidence="1" id="KW-1133">Transmembrane helix</keyword>
<reference evidence="2 3" key="1">
    <citation type="submission" date="2018-10" db="EMBL/GenBank/DDBJ databases">
        <authorList>
            <consortium name="Pathogen Informatics"/>
        </authorList>
    </citation>
    <scope>NUCLEOTIDE SEQUENCE [LARGE SCALE GENOMIC DNA]</scope>
</reference>
<dbReference type="OrthoDB" id="6263905at2759"/>
<dbReference type="Proteomes" id="UP000267029">
    <property type="component" value="Unassembled WGS sequence"/>
</dbReference>
<feature type="transmembrane region" description="Helical" evidence="1">
    <location>
        <begin position="352"/>
        <end position="371"/>
    </location>
</feature>
<evidence type="ECO:0000313" key="2">
    <source>
        <dbReference type="EMBL" id="VDD74911.1"/>
    </source>
</evidence>
<keyword evidence="1" id="KW-0472">Membrane</keyword>
<sequence>MTAMKLHSACYKSFEYIIKHAISEAWGTPWGCSPAKVRTKLTPFYTIARRVHGVETLQDSVMVSADCNFPLIDASQRFEITCKMNNFGGYEWQEDEESGCFMKGFEVTNWDAINVVKDKLQGTNLPPTLFVVFDGQWHLPIIPISFNKIRLFFICIRLYQLVFLISEILNTHIVDEMGKDLYLYHSTLVSLYRFSSKVSPLAASNHDETRTEFAVERMEIPIPLDVTCYEISSHQAYVKLINLRPISSLCYVGRFGDKFGVSEVRFSIKSFVYWLFERAEAALNPNHRDAPKQSTCGLMRICVTETSENLKTDVPKELRHNVGLLLLFIINFIFSIIGLVILVLIATFYPAFRNFGVVHIIINFVFVHDLATNLDQCSNAQHCLKSGPNHLFWAYLQLLVSVPYNLSVVLSGKTHSLGRMLWYCTVVCVIIATTAKVLLQQNRPMFLNYVCMPLDITSLITIPKVVVVFINFILSSHYLRMKTHRYLDEWFGSLLYTIGDIIDLIFGLLKMIDFSSDADQSDFRFISRYVLNRTITCFMCTLYQTFFKMSLMKFYHRFFLITMCHGRLKTVADNETSSPFFQLINTFSEYETSKPFGKSLGQLARHLKREFHLPSPVSSICDPAVLHDRTA</sequence>
<name>A0A158QSJ0_MESCO</name>
<feature type="transmembrane region" description="Helical" evidence="1">
    <location>
        <begin position="459"/>
        <end position="479"/>
    </location>
</feature>
<organism evidence="2 3">
    <name type="scientific">Mesocestoides corti</name>
    <name type="common">Flatworm</name>
    <dbReference type="NCBI Taxonomy" id="53468"/>
    <lineage>
        <taxon>Eukaryota</taxon>
        <taxon>Metazoa</taxon>
        <taxon>Spiralia</taxon>
        <taxon>Lophotrochozoa</taxon>
        <taxon>Platyhelminthes</taxon>
        <taxon>Cestoda</taxon>
        <taxon>Eucestoda</taxon>
        <taxon>Cyclophyllidea</taxon>
        <taxon>Mesocestoididae</taxon>
        <taxon>Mesocestoides</taxon>
    </lineage>
</organism>
<accession>A0A158QSJ0</accession>
<feature type="transmembrane region" description="Helical" evidence="1">
    <location>
        <begin position="322"/>
        <end position="345"/>
    </location>
</feature>
<feature type="transmembrane region" description="Helical" evidence="1">
    <location>
        <begin position="491"/>
        <end position="509"/>
    </location>
</feature>
<evidence type="ECO:0000313" key="3">
    <source>
        <dbReference type="Proteomes" id="UP000267029"/>
    </source>
</evidence>
<keyword evidence="1" id="KW-0812">Transmembrane</keyword>
<feature type="transmembrane region" description="Helical" evidence="1">
    <location>
        <begin position="529"/>
        <end position="547"/>
    </location>
</feature>
<proteinExistence type="predicted"/>
<keyword evidence="3" id="KW-1185">Reference proteome</keyword>
<dbReference type="AlphaFoldDB" id="A0A158QSJ0"/>
<gene>
    <name evidence="2" type="ORF">MCOS_LOCUS914</name>
</gene>
<feature type="transmembrane region" description="Helical" evidence="1">
    <location>
        <begin position="420"/>
        <end position="439"/>
    </location>
</feature>
<evidence type="ECO:0000256" key="1">
    <source>
        <dbReference type="SAM" id="Phobius"/>
    </source>
</evidence>
<dbReference type="EMBL" id="UXSR01000096">
    <property type="protein sequence ID" value="VDD74911.1"/>
    <property type="molecule type" value="Genomic_DNA"/>
</dbReference>
<protein>
    <submittedName>
        <fullName evidence="2">Uncharacterized protein</fullName>
    </submittedName>
</protein>